<evidence type="ECO:0000313" key="2">
    <source>
        <dbReference type="EMBL" id="RKL33667.1"/>
    </source>
</evidence>
<accession>A0A420SWL4</accession>
<name>A0A420SWL4_GIBIN</name>
<sequence>MVGIVGMAVQSDGCRVAEKGGSTRQGRHTQRCEART</sequence>
<organism evidence="2 3">
    <name type="scientific">Gibberella intermedia</name>
    <name type="common">Bulb rot disease fungus</name>
    <name type="synonym">Fusarium proliferatum</name>
    <dbReference type="NCBI Taxonomy" id="948311"/>
    <lineage>
        <taxon>Eukaryota</taxon>
        <taxon>Fungi</taxon>
        <taxon>Dikarya</taxon>
        <taxon>Ascomycota</taxon>
        <taxon>Pezizomycotina</taxon>
        <taxon>Sordariomycetes</taxon>
        <taxon>Hypocreomycetidae</taxon>
        <taxon>Hypocreales</taxon>
        <taxon>Nectriaceae</taxon>
        <taxon>Fusarium</taxon>
        <taxon>Fusarium fujikuroi species complex</taxon>
    </lineage>
</organism>
<dbReference type="Proteomes" id="UP000283569">
    <property type="component" value="Unassembled WGS sequence"/>
</dbReference>
<proteinExistence type="predicted"/>
<evidence type="ECO:0000256" key="1">
    <source>
        <dbReference type="SAM" id="MobiDB-lite"/>
    </source>
</evidence>
<reference evidence="2 3" key="1">
    <citation type="journal article" date="2018" name="Sci. Rep.">
        <title>Characterisation of pathogen-specific regions and novel effector candidates in Fusarium oxysporum f. sp. cepae.</title>
        <authorList>
            <person name="Armitage A.D."/>
            <person name="Taylor A."/>
            <person name="Sobczyk M.K."/>
            <person name="Baxter L."/>
            <person name="Greenfield B.P."/>
            <person name="Bates H.J."/>
            <person name="Wilson F."/>
            <person name="Jackson A.C."/>
            <person name="Ott S."/>
            <person name="Harrison R.J."/>
            <person name="Clarkson J.P."/>
        </authorList>
    </citation>
    <scope>NUCLEOTIDE SEQUENCE [LARGE SCALE GENOMIC DNA]</scope>
    <source>
        <strain evidence="2 3">Fp_A8</strain>
    </source>
</reference>
<feature type="region of interest" description="Disordered" evidence="1">
    <location>
        <begin position="17"/>
        <end position="36"/>
    </location>
</feature>
<gene>
    <name evidence="2" type="ORF">BFJ72_g9891</name>
</gene>
<dbReference type="AlphaFoldDB" id="A0A420SWL4"/>
<dbReference type="EMBL" id="MRDB01000039">
    <property type="protein sequence ID" value="RKL33667.1"/>
    <property type="molecule type" value="Genomic_DNA"/>
</dbReference>
<evidence type="ECO:0000313" key="3">
    <source>
        <dbReference type="Proteomes" id="UP000283569"/>
    </source>
</evidence>
<comment type="caution">
    <text evidence="2">The sequence shown here is derived from an EMBL/GenBank/DDBJ whole genome shotgun (WGS) entry which is preliminary data.</text>
</comment>
<protein>
    <submittedName>
        <fullName evidence="2">Uncharacterized protein</fullName>
    </submittedName>
</protein>